<dbReference type="AlphaFoldDB" id="A0A022QQP3"/>
<name>A0A022QQP3_ERYGU</name>
<dbReference type="CDD" id="cd05162">
    <property type="entry name" value="PWWP"/>
    <property type="match status" value="1"/>
</dbReference>
<evidence type="ECO:0000256" key="3">
    <source>
        <dbReference type="ARBA" id="ARBA00023242"/>
    </source>
</evidence>
<evidence type="ECO:0000256" key="1">
    <source>
        <dbReference type="ARBA" id="ARBA00023015"/>
    </source>
</evidence>
<dbReference type="GO" id="GO:2000028">
    <property type="term" value="P:regulation of photoperiodism, flowering"/>
    <property type="evidence" value="ECO:0007669"/>
    <property type="project" value="UniProtKB-ARBA"/>
</dbReference>
<evidence type="ECO:0000313" key="6">
    <source>
        <dbReference type="EMBL" id="EYU29899.1"/>
    </source>
</evidence>
<accession>A0A022QQP3</accession>
<sequence>MSNSEDTKVNYAAEDYDSILSEFDRFAAKGVADAVGYGYQIGDMVWGKVKSHPWWPGIIYNEAFASPTVRRSKREGHVLVAFFGDSSYGWFDLSEVVPFEVNFAEKSSQTSSRAFTIAVEEAVDELSRRRSLGLACRCRNEFNFWPSNVKDYFVVDVGAYEPGVYSLNQINKARESFRAREILSFVKRLGLTSMNDK</sequence>
<evidence type="ECO:0000256" key="4">
    <source>
        <dbReference type="ARBA" id="ARBA00060746"/>
    </source>
</evidence>
<dbReference type="InterPro" id="IPR000313">
    <property type="entry name" value="PWWP_dom"/>
</dbReference>
<dbReference type="GO" id="GO:0006355">
    <property type="term" value="P:regulation of DNA-templated transcription"/>
    <property type="evidence" value="ECO:0007669"/>
    <property type="project" value="UniProtKB-ARBA"/>
</dbReference>
<dbReference type="Pfam" id="PF00855">
    <property type="entry name" value="PWWP"/>
    <property type="match status" value="1"/>
</dbReference>
<protein>
    <recommendedName>
        <fullName evidence="5">PWWP domain-containing protein</fullName>
    </recommendedName>
</protein>
<dbReference type="STRING" id="4155.A0A022QQP3"/>
<comment type="similarity">
    <text evidence="4">Belongs to the PDP family.</text>
</comment>
<keyword evidence="3" id="KW-0539">Nucleus</keyword>
<gene>
    <name evidence="6" type="ORF">MIMGU_mgv1a025387mg</name>
</gene>
<proteinExistence type="inferred from homology"/>
<evidence type="ECO:0000256" key="2">
    <source>
        <dbReference type="ARBA" id="ARBA00023163"/>
    </source>
</evidence>
<keyword evidence="7" id="KW-1185">Reference proteome</keyword>
<dbReference type="InterPro" id="IPR052657">
    <property type="entry name" value="PDP_family_Arabidopsis"/>
</dbReference>
<dbReference type="SMART" id="SM00293">
    <property type="entry name" value="PWWP"/>
    <property type="match status" value="1"/>
</dbReference>
<feature type="non-terminal residue" evidence="6">
    <location>
        <position position="197"/>
    </location>
</feature>
<dbReference type="Proteomes" id="UP000030748">
    <property type="component" value="Unassembled WGS sequence"/>
</dbReference>
<dbReference type="PANTHER" id="PTHR10688:SF19">
    <property type="match status" value="1"/>
</dbReference>
<evidence type="ECO:0000259" key="5">
    <source>
        <dbReference type="PROSITE" id="PS50812"/>
    </source>
</evidence>
<dbReference type="GO" id="GO:0035098">
    <property type="term" value="C:ESC/E(Z) complex"/>
    <property type="evidence" value="ECO:0007669"/>
    <property type="project" value="UniProtKB-ARBA"/>
</dbReference>
<keyword evidence="2" id="KW-0804">Transcription</keyword>
<dbReference type="SUPFAM" id="SSF63748">
    <property type="entry name" value="Tudor/PWWP/MBT"/>
    <property type="match status" value="1"/>
</dbReference>
<dbReference type="EMBL" id="KI631129">
    <property type="protein sequence ID" value="EYU29899.1"/>
    <property type="molecule type" value="Genomic_DNA"/>
</dbReference>
<organism evidence="6 7">
    <name type="scientific">Erythranthe guttata</name>
    <name type="common">Yellow monkey flower</name>
    <name type="synonym">Mimulus guttatus</name>
    <dbReference type="NCBI Taxonomy" id="4155"/>
    <lineage>
        <taxon>Eukaryota</taxon>
        <taxon>Viridiplantae</taxon>
        <taxon>Streptophyta</taxon>
        <taxon>Embryophyta</taxon>
        <taxon>Tracheophyta</taxon>
        <taxon>Spermatophyta</taxon>
        <taxon>Magnoliopsida</taxon>
        <taxon>eudicotyledons</taxon>
        <taxon>Gunneridae</taxon>
        <taxon>Pentapetalae</taxon>
        <taxon>asterids</taxon>
        <taxon>lamiids</taxon>
        <taxon>Lamiales</taxon>
        <taxon>Phrymaceae</taxon>
        <taxon>Erythranthe</taxon>
    </lineage>
</organism>
<reference evidence="6 7" key="1">
    <citation type="journal article" date="2013" name="Proc. Natl. Acad. Sci. U.S.A.">
        <title>Fine-scale variation in meiotic recombination in Mimulus inferred from population shotgun sequencing.</title>
        <authorList>
            <person name="Hellsten U."/>
            <person name="Wright K.M."/>
            <person name="Jenkins J."/>
            <person name="Shu S."/>
            <person name="Yuan Y."/>
            <person name="Wessler S.R."/>
            <person name="Schmutz J."/>
            <person name="Willis J.H."/>
            <person name="Rokhsar D.S."/>
        </authorList>
    </citation>
    <scope>NUCLEOTIDE SEQUENCE [LARGE SCALE GENOMIC DNA]</scope>
    <source>
        <strain evidence="7">cv. DUN x IM62</strain>
    </source>
</reference>
<keyword evidence="1" id="KW-0805">Transcription regulation</keyword>
<dbReference type="PANTHER" id="PTHR10688">
    <property type="entry name" value="PWWP DOMAIN-CONTAINING PROTEIN"/>
    <property type="match status" value="1"/>
</dbReference>
<dbReference type="PROSITE" id="PS50812">
    <property type="entry name" value="PWWP"/>
    <property type="match status" value="1"/>
</dbReference>
<dbReference type="FunFam" id="2.30.30.140:FF:000115">
    <property type="entry name" value="Tudor/PWWP/MBT superfamily protein"/>
    <property type="match status" value="1"/>
</dbReference>
<feature type="domain" description="PWWP" evidence="5">
    <location>
        <begin position="41"/>
        <end position="102"/>
    </location>
</feature>
<dbReference type="Gene3D" id="2.30.30.140">
    <property type="match status" value="1"/>
</dbReference>
<evidence type="ECO:0000313" key="7">
    <source>
        <dbReference type="Proteomes" id="UP000030748"/>
    </source>
</evidence>